<dbReference type="InterPro" id="IPR036873">
    <property type="entry name" value="Rhodanese-like_dom_sf"/>
</dbReference>
<dbReference type="GO" id="GO:0052837">
    <property type="term" value="P:thiazole biosynthetic process"/>
    <property type="evidence" value="ECO:0007669"/>
    <property type="project" value="InterPro"/>
</dbReference>
<dbReference type="AlphaFoldDB" id="A0A3B0M0B8"/>
<accession>A0A3B0M0B8</accession>
<dbReference type="EMBL" id="UFQR01000009">
    <property type="protein sequence ID" value="SSW96072.1"/>
    <property type="molecule type" value="Genomic_DNA"/>
</dbReference>
<dbReference type="Gene3D" id="3.40.250.10">
    <property type="entry name" value="Rhodanese-like domain"/>
    <property type="match status" value="1"/>
</dbReference>
<dbReference type="Pfam" id="PF00581">
    <property type="entry name" value="Rhodanese"/>
    <property type="match status" value="1"/>
</dbReference>
<reference evidence="2" key="1">
    <citation type="submission" date="2018-04" db="EMBL/GenBank/DDBJ databases">
        <authorList>
            <person name="Go L.Y."/>
            <person name="Mitchell J.A."/>
        </authorList>
    </citation>
    <scope>NUCLEOTIDE SEQUENCE</scope>
    <source>
        <strain evidence="2">ARTV</strain>
    </source>
</reference>
<evidence type="ECO:0000259" key="1">
    <source>
        <dbReference type="PROSITE" id="PS50206"/>
    </source>
</evidence>
<dbReference type="SUPFAM" id="SSF52821">
    <property type="entry name" value="Rhodanese/Cell cycle control phosphatase"/>
    <property type="match status" value="1"/>
</dbReference>
<feature type="domain" description="Rhodanese" evidence="1">
    <location>
        <begin position="7"/>
        <end position="83"/>
    </location>
</feature>
<keyword evidence="2" id="KW-0808">Transferase</keyword>
<dbReference type="InterPro" id="IPR026340">
    <property type="entry name" value="THII_Thiazole_biosynth_dom"/>
</dbReference>
<dbReference type="InterPro" id="IPR001763">
    <property type="entry name" value="Rhodanese-like_dom"/>
</dbReference>
<dbReference type="NCBIfam" id="TIGR04271">
    <property type="entry name" value="ThiI_C_thiazole"/>
    <property type="match status" value="1"/>
</dbReference>
<evidence type="ECO:0000313" key="2">
    <source>
        <dbReference type="EMBL" id="SSW96072.1"/>
    </source>
</evidence>
<dbReference type="CDD" id="cd00158">
    <property type="entry name" value="RHOD"/>
    <property type="match status" value="1"/>
</dbReference>
<protein>
    <submittedName>
        <fullName evidence="2">tRNA sulfurtransferase</fullName>
        <ecNumber evidence="2">2.8.1.4</ecNumber>
    </submittedName>
</protein>
<dbReference type="EC" id="2.8.1.4" evidence="2"/>
<gene>
    <name evidence="2" type="primary">thiI_1</name>
    <name evidence="2" type="ORF">ARTV_2292</name>
</gene>
<name>A0A3B0M0B8_9GAMM</name>
<dbReference type="GO" id="GO:0140741">
    <property type="term" value="F:tRNA-uracil-4 sulfurtransferase activity"/>
    <property type="evidence" value="ECO:0007669"/>
    <property type="project" value="UniProtKB-EC"/>
</dbReference>
<dbReference type="PROSITE" id="PS50206">
    <property type="entry name" value="RHODANESE_3"/>
    <property type="match status" value="1"/>
</dbReference>
<proteinExistence type="predicted"/>
<organism evidence="2">
    <name type="scientific">Arsenophonus endosymbiont of Trialeurodes vaporariorum</name>
    <dbReference type="NCBI Taxonomy" id="235567"/>
    <lineage>
        <taxon>Bacteria</taxon>
        <taxon>Pseudomonadati</taxon>
        <taxon>Pseudomonadota</taxon>
        <taxon>Gammaproteobacteria</taxon>
        <taxon>Enterobacterales</taxon>
        <taxon>Morganellaceae</taxon>
        <taxon>Arsenophonus</taxon>
    </lineage>
</organism>
<sequence>MEIVTTFSGDDIVLDIRSPDEQEARPLKLEGVKVRLLPFYKLNNQFSELPQEKPYLLYCERGVMSRLQALYLHEQGFKNVKVYRP</sequence>